<reference evidence="9 10" key="1">
    <citation type="submission" date="2016-10" db="EMBL/GenBank/DDBJ databases">
        <authorList>
            <person name="de Groot N.N."/>
        </authorList>
    </citation>
    <scope>NUCLEOTIDE SEQUENCE [LARGE SCALE GENOMIC DNA]</scope>
    <source>
        <strain evidence="9 10">DSM 15269</strain>
    </source>
</reference>
<dbReference type="PANTHER" id="PTHR43373">
    <property type="entry name" value="NA(+)/H(+) ANTIPORTER SUBUNIT"/>
    <property type="match status" value="1"/>
</dbReference>
<evidence type="ECO:0000256" key="4">
    <source>
        <dbReference type="ARBA" id="ARBA00023136"/>
    </source>
</evidence>
<feature type="transmembrane region" description="Helical" evidence="6">
    <location>
        <begin position="374"/>
        <end position="396"/>
    </location>
</feature>
<feature type="transmembrane region" description="Helical" evidence="6">
    <location>
        <begin position="32"/>
        <end position="50"/>
    </location>
</feature>
<dbReference type="STRING" id="206665.SAMN04488516_1167"/>
<dbReference type="PRINTS" id="PR01434">
    <property type="entry name" value="NADHDHGNASE5"/>
</dbReference>
<feature type="transmembrane region" description="Helical" evidence="6">
    <location>
        <begin position="491"/>
        <end position="515"/>
    </location>
</feature>
<evidence type="ECO:0000256" key="3">
    <source>
        <dbReference type="ARBA" id="ARBA00022989"/>
    </source>
</evidence>
<feature type="transmembrane region" description="Helical" evidence="6">
    <location>
        <begin position="218"/>
        <end position="241"/>
    </location>
</feature>
<sequence>MNWPSIALLCILIPIGTGLLSLFLNSSFPRKVVVILNSIFLSTLSILLYIKGPFPITNTFTKINNFYDYLICGLDFLLLFYIVFIGTKLKNRTITIMSSIQIIILFLVEIIHNKSDIYPLVADKFSLMMILIVSIVGSIITIYALQYMKRHEEHLHLTTSKQNKFFFFMLIFLGAMNGLILSNNLLWMYFFWEVTTLCSFMLIGHDDTDEAKANAQKALWMNLLGGVTFILGLFILALNHLPLEITLLLNSKIGSSMLLVMALLCIAGFTKSAQVPFQSWLTGAMVAPTPVSALLHSSTMVNAGVYLILRLAPIYQKTLFSSYLAFLGAFTFIATSILALSQKNGKKILAYSTIGNLGMIVACAGIGSPAAIGAGILLILFHAVSKGLLFMGMGYIEQNIGSRIIEDMRGLYLKMPKTTLIMAFGMLTMFLPPFGALLSKWMIIEASSKNPMVVIMLALGSAFTVVFWARWAGLILCHTKNKKPSQEILPLFIRLSFFPLALLIALLSILVLPIYSNIIVPTLKLYYKTISYSLLQGGFNSEVGAFSIYPLFLFFIIATIWTIHVIKKYSKRTYVNPYMSGIEEIQNDNYGHLGPLNQFVKFTAGNFYLLEYLGEEKLMLGINIIAIGTIIVSIAGVF</sequence>
<feature type="transmembrane region" description="Helical" evidence="6">
    <location>
        <begin position="348"/>
        <end position="368"/>
    </location>
</feature>
<keyword evidence="4 6" id="KW-0472">Membrane</keyword>
<proteinExistence type="predicted"/>
<dbReference type="RefSeq" id="WP_092066406.1">
    <property type="nucleotide sequence ID" value="NZ_FNIN01000016.1"/>
</dbReference>
<dbReference type="Proteomes" id="UP000199602">
    <property type="component" value="Unassembled WGS sequence"/>
</dbReference>
<feature type="domain" description="NADH:quinone oxidoreductase/Mrp antiporter transmembrane" evidence="7">
    <location>
        <begin position="182"/>
        <end position="462"/>
    </location>
</feature>
<keyword evidence="2 5" id="KW-0812">Transmembrane</keyword>
<feature type="domain" description="NADH-Ubiquinone oxidoreductase (complex I) chain 5 N-terminal" evidence="8">
    <location>
        <begin position="121"/>
        <end position="154"/>
    </location>
</feature>
<dbReference type="InterPro" id="IPR050616">
    <property type="entry name" value="CPA3_Na-H_Antiporter_A"/>
</dbReference>
<evidence type="ECO:0000256" key="1">
    <source>
        <dbReference type="ARBA" id="ARBA00004127"/>
    </source>
</evidence>
<comment type="subcellular location">
    <subcellularLocation>
        <location evidence="1">Endomembrane system</location>
        <topology evidence="1">Multi-pass membrane protein</topology>
    </subcellularLocation>
    <subcellularLocation>
        <location evidence="5">Membrane</location>
        <topology evidence="5">Multi-pass membrane protein</topology>
    </subcellularLocation>
</comment>
<dbReference type="InterPro" id="IPR001750">
    <property type="entry name" value="ND/Mrp_TM"/>
</dbReference>
<protein>
    <submittedName>
        <fullName evidence="9">Ech hydrogenase subunit A</fullName>
    </submittedName>
</protein>
<organism evidence="9 10">
    <name type="scientific">Desulfonauticus submarinus</name>
    <dbReference type="NCBI Taxonomy" id="206665"/>
    <lineage>
        <taxon>Bacteria</taxon>
        <taxon>Pseudomonadati</taxon>
        <taxon>Thermodesulfobacteriota</taxon>
        <taxon>Desulfovibrionia</taxon>
        <taxon>Desulfovibrionales</taxon>
        <taxon>Desulfonauticaceae</taxon>
        <taxon>Desulfonauticus</taxon>
    </lineage>
</organism>
<gene>
    <name evidence="9" type="ORF">SAMN04488516_1167</name>
</gene>
<dbReference type="GO" id="GO:0016020">
    <property type="term" value="C:membrane"/>
    <property type="evidence" value="ECO:0007669"/>
    <property type="project" value="UniProtKB-SubCell"/>
</dbReference>
<evidence type="ECO:0000259" key="8">
    <source>
        <dbReference type="Pfam" id="PF00662"/>
    </source>
</evidence>
<feature type="transmembrane region" description="Helical" evidence="6">
    <location>
        <begin position="94"/>
        <end position="113"/>
    </location>
</feature>
<feature type="transmembrane region" description="Helical" evidence="6">
    <location>
        <begin position="543"/>
        <end position="563"/>
    </location>
</feature>
<keyword evidence="3 6" id="KW-1133">Transmembrane helix</keyword>
<feature type="transmembrane region" description="Helical" evidence="6">
    <location>
        <begin position="451"/>
        <end position="471"/>
    </location>
</feature>
<keyword evidence="10" id="KW-1185">Reference proteome</keyword>
<dbReference type="AlphaFoldDB" id="A0A1H0G1R5"/>
<feature type="transmembrane region" description="Helical" evidence="6">
    <location>
        <begin position="321"/>
        <end position="341"/>
    </location>
</feature>
<feature type="transmembrane region" description="Helical" evidence="6">
    <location>
        <begin position="125"/>
        <end position="145"/>
    </location>
</feature>
<evidence type="ECO:0000256" key="6">
    <source>
        <dbReference type="SAM" id="Phobius"/>
    </source>
</evidence>
<dbReference type="InterPro" id="IPR001516">
    <property type="entry name" value="Proton_antipo_N"/>
</dbReference>
<feature type="transmembrane region" description="Helical" evidence="6">
    <location>
        <begin position="253"/>
        <end position="270"/>
    </location>
</feature>
<accession>A0A1H0G1R5</accession>
<name>A0A1H0G1R5_9BACT</name>
<evidence type="ECO:0000256" key="2">
    <source>
        <dbReference type="ARBA" id="ARBA00022692"/>
    </source>
</evidence>
<dbReference type="EMBL" id="FNIN01000016">
    <property type="protein sequence ID" value="SDO00800.1"/>
    <property type="molecule type" value="Genomic_DNA"/>
</dbReference>
<feature type="transmembrane region" description="Helical" evidence="6">
    <location>
        <begin position="165"/>
        <end position="181"/>
    </location>
</feature>
<feature type="transmembrane region" description="Helical" evidence="6">
    <location>
        <begin position="618"/>
        <end position="637"/>
    </location>
</feature>
<evidence type="ECO:0000313" key="9">
    <source>
        <dbReference type="EMBL" id="SDO00800.1"/>
    </source>
</evidence>
<dbReference type="PANTHER" id="PTHR43373:SF1">
    <property type="entry name" value="NA(+)_H(+) ANTIPORTER SUBUNIT A"/>
    <property type="match status" value="1"/>
</dbReference>
<dbReference type="Pfam" id="PF00662">
    <property type="entry name" value="Proton_antipo_N"/>
    <property type="match status" value="1"/>
</dbReference>
<evidence type="ECO:0000313" key="10">
    <source>
        <dbReference type="Proteomes" id="UP000199602"/>
    </source>
</evidence>
<dbReference type="Pfam" id="PF00361">
    <property type="entry name" value="Proton_antipo_M"/>
    <property type="match status" value="1"/>
</dbReference>
<feature type="transmembrane region" description="Helical" evidence="6">
    <location>
        <begin position="417"/>
        <end position="439"/>
    </location>
</feature>
<feature type="transmembrane region" description="Helical" evidence="6">
    <location>
        <begin position="6"/>
        <end position="25"/>
    </location>
</feature>
<feature type="transmembrane region" description="Helical" evidence="6">
    <location>
        <begin position="66"/>
        <end position="87"/>
    </location>
</feature>
<dbReference type="OrthoDB" id="9805769at2"/>
<evidence type="ECO:0000259" key="7">
    <source>
        <dbReference type="Pfam" id="PF00361"/>
    </source>
</evidence>
<dbReference type="GO" id="GO:0012505">
    <property type="term" value="C:endomembrane system"/>
    <property type="evidence" value="ECO:0007669"/>
    <property type="project" value="UniProtKB-SubCell"/>
</dbReference>
<evidence type="ECO:0000256" key="5">
    <source>
        <dbReference type="RuleBase" id="RU000320"/>
    </source>
</evidence>